<evidence type="ECO:0000259" key="1">
    <source>
        <dbReference type="Pfam" id="PF04717"/>
    </source>
</evidence>
<gene>
    <name evidence="2" type="ORF">C0Z19_03755</name>
</gene>
<keyword evidence="3" id="KW-1185">Reference proteome</keyword>
<dbReference type="RefSeq" id="WP_102608432.1">
    <property type="nucleotide sequence ID" value="NZ_CADIKD010000004.1"/>
</dbReference>
<protein>
    <submittedName>
        <fullName evidence="2">Rhs element Vgr protein</fullName>
    </submittedName>
</protein>
<sequence length="596" mass="62395">MTARTPLSGRIDLVSVTIKVGGSTIPDTCEVADVRVTRELNRIPQARITLVDGEATTGRFAWSDSSLFVPGAEIEVLAGYHEQQTSLFKGIVVRHGVRVRDSRAYLIVHCADKALKMTVARRNNVYLDKTDSDVIESLISANGLTADVKSTSETRKSLVRYFSSDWDFMLTRAEACGMVVIVDNGTVQVAPPALSGSAQIAVDYGDALQALDAEIDSRAQVASVTCRAWDPNAQALVEGSSSEPSLNEQGNLTGATLASVLNVSGYDWQTASILADGELSSWASAQLLRTRLSAMRGTMSLPGTADLAPGKLVQLGGVGARFDGVAYVSGVVHTIEHGDWTTQATFGLSSRPFVAEQGDIEAPPAGGLAPGVGGLLTGKVAQIDEDPDGQTRVLVHVPLVGMTGDGIWARLANGYASNGAGMFFMPEIDDEVVLGFLNGDPAFPVILGSLYSGARTPPRTPESKNNTKAIVSRAQVTIEIDEEKKRIQISTPGGHAVTLDDDAKTVTIVDSNNNSLEMASGGVTLKSPANITIKADGSMTLDAQAGVTVKSAAKVSIEAPQVQANASVAFSAQGQASAELTASGKVTVRGALVTIN</sequence>
<feature type="domain" description="Gp5/Type VI secretion system Vgr protein OB-fold" evidence="1">
    <location>
        <begin position="377"/>
        <end position="451"/>
    </location>
</feature>
<dbReference type="Pfam" id="PF04717">
    <property type="entry name" value="Phage_base_V"/>
    <property type="match status" value="1"/>
</dbReference>
<dbReference type="Proteomes" id="UP000235347">
    <property type="component" value="Unassembled WGS sequence"/>
</dbReference>
<name>A0A2N7WEH5_9BURK</name>
<dbReference type="InterPro" id="IPR006531">
    <property type="entry name" value="Gp5/Vgr_OB"/>
</dbReference>
<reference evidence="2 3" key="1">
    <citation type="submission" date="2018-01" db="EMBL/GenBank/DDBJ databases">
        <title>Whole genome analyses suggest that Burkholderia sensu lato contains two further novel genera in the rhizoxinica-symbiotica group Mycetohabitans gen. nov., and Trinickia gen. nov.: implications for the evolution of diazotrophy and nodulation in the Burkholderiaceae.</title>
        <authorList>
            <person name="Estrada-de los Santos P."/>
            <person name="Palmer M."/>
            <person name="Chavez-Ramirez B."/>
            <person name="Beukes C."/>
            <person name="Steenkamp E.T."/>
            <person name="Hirsch A.M."/>
            <person name="Manyaka P."/>
            <person name="Maluk M."/>
            <person name="Lafos M."/>
            <person name="Crook M."/>
            <person name="Gross E."/>
            <person name="Simon M.F."/>
            <person name="Bueno dos Reis Junior F."/>
            <person name="Poole P.S."/>
            <person name="Venter S.N."/>
            <person name="James E.K."/>
        </authorList>
    </citation>
    <scope>NUCLEOTIDE SEQUENCE [LARGE SCALE GENOMIC DNA]</scope>
    <source>
        <strain evidence="2 3">GP25-8</strain>
    </source>
</reference>
<accession>A0A2N7WEH5</accession>
<dbReference type="Gene3D" id="2.40.50.230">
    <property type="entry name" value="Gp5 N-terminal domain"/>
    <property type="match status" value="1"/>
</dbReference>
<dbReference type="SUPFAM" id="SSF69349">
    <property type="entry name" value="Phage fibre proteins"/>
    <property type="match status" value="1"/>
</dbReference>
<dbReference type="SUPFAM" id="SSF69279">
    <property type="entry name" value="Phage tail proteins"/>
    <property type="match status" value="1"/>
</dbReference>
<dbReference type="SUPFAM" id="SSF69255">
    <property type="entry name" value="gp5 N-terminal domain-like"/>
    <property type="match status" value="1"/>
</dbReference>
<dbReference type="AlphaFoldDB" id="A0A2N7WEH5"/>
<dbReference type="InterPro" id="IPR006533">
    <property type="entry name" value="T6SS_Vgr_RhsGE"/>
</dbReference>
<organism evidence="2 3">
    <name type="scientific">Trinickia soli</name>
    <dbReference type="NCBI Taxonomy" id="380675"/>
    <lineage>
        <taxon>Bacteria</taxon>
        <taxon>Pseudomonadati</taxon>
        <taxon>Pseudomonadota</taxon>
        <taxon>Betaproteobacteria</taxon>
        <taxon>Burkholderiales</taxon>
        <taxon>Burkholderiaceae</taxon>
        <taxon>Trinickia</taxon>
    </lineage>
</organism>
<dbReference type="InterPro" id="IPR037026">
    <property type="entry name" value="Vgr_OB-fold_dom_sf"/>
</dbReference>
<proteinExistence type="predicted"/>
<comment type="caution">
    <text evidence="2">The sequence shown here is derived from an EMBL/GenBank/DDBJ whole genome shotgun (WGS) entry which is preliminary data.</text>
</comment>
<evidence type="ECO:0000313" key="2">
    <source>
        <dbReference type="EMBL" id="PMS27783.1"/>
    </source>
</evidence>
<dbReference type="Pfam" id="PF05954">
    <property type="entry name" value="Phage_GPD"/>
    <property type="match status" value="1"/>
</dbReference>
<dbReference type="EMBL" id="PNYB01000002">
    <property type="protein sequence ID" value="PMS27783.1"/>
    <property type="molecule type" value="Genomic_DNA"/>
</dbReference>
<dbReference type="NCBIfam" id="TIGR01646">
    <property type="entry name" value="vgr_GE"/>
    <property type="match status" value="1"/>
</dbReference>
<evidence type="ECO:0000313" key="3">
    <source>
        <dbReference type="Proteomes" id="UP000235347"/>
    </source>
</evidence>